<gene>
    <name evidence="2" type="ORF">CLO192961_LOCUS273200</name>
</gene>
<proteinExistence type="predicted"/>
<name>A0ABY6UF95_BIOOC</name>
<dbReference type="EMBL" id="CABFNS010000812">
    <property type="protein sequence ID" value="VUC29879.1"/>
    <property type="molecule type" value="Genomic_DNA"/>
</dbReference>
<evidence type="ECO:0000256" key="1">
    <source>
        <dbReference type="SAM" id="MobiDB-lite"/>
    </source>
</evidence>
<feature type="compositionally biased region" description="Polar residues" evidence="1">
    <location>
        <begin position="9"/>
        <end position="19"/>
    </location>
</feature>
<evidence type="ECO:0000313" key="2">
    <source>
        <dbReference type="EMBL" id="VUC29879.1"/>
    </source>
</evidence>
<organism evidence="2 3">
    <name type="scientific">Bionectria ochroleuca</name>
    <name type="common">Gliocladium roseum</name>
    <dbReference type="NCBI Taxonomy" id="29856"/>
    <lineage>
        <taxon>Eukaryota</taxon>
        <taxon>Fungi</taxon>
        <taxon>Dikarya</taxon>
        <taxon>Ascomycota</taxon>
        <taxon>Pezizomycotina</taxon>
        <taxon>Sordariomycetes</taxon>
        <taxon>Hypocreomycetidae</taxon>
        <taxon>Hypocreales</taxon>
        <taxon>Bionectriaceae</taxon>
        <taxon>Clonostachys</taxon>
    </lineage>
</organism>
<feature type="region of interest" description="Disordered" evidence="1">
    <location>
        <begin position="1"/>
        <end position="20"/>
    </location>
</feature>
<dbReference type="Proteomes" id="UP000766486">
    <property type="component" value="Unassembled WGS sequence"/>
</dbReference>
<accession>A0ABY6UF95</accession>
<reference evidence="2 3" key="1">
    <citation type="submission" date="2019-06" db="EMBL/GenBank/DDBJ databases">
        <authorList>
            <person name="Broberg M."/>
        </authorList>
    </citation>
    <scope>NUCLEOTIDE SEQUENCE [LARGE SCALE GENOMIC DNA]</scope>
</reference>
<comment type="caution">
    <text evidence="2">The sequence shown here is derived from an EMBL/GenBank/DDBJ whole genome shotgun (WGS) entry which is preliminary data.</text>
</comment>
<protein>
    <recommendedName>
        <fullName evidence="4">F-box domain-containing protein</fullName>
    </recommendedName>
</protein>
<evidence type="ECO:0000313" key="3">
    <source>
        <dbReference type="Proteomes" id="UP000766486"/>
    </source>
</evidence>
<keyword evidence="3" id="KW-1185">Reference proteome</keyword>
<sequence>MSEPEPSAGQESSNRQDLSVDSPMQRLPHELVVDVLEYLRPSGSLTTVASNCQEPEIDSSFFTSRSSFASLCLTSKWIHSLAIGYLYRTVVLASNLELLRFFRTISNNTRLRSMLTSFAWPVVLGSDEIEFDGWDIFVNEVYPDLDPQSWASIAWDNTEDQKSYNRMGLSKSIKAAYWQVLGGIFATAPNIKSIFVFHPNHRIGMVPCFPVYQMFMALLTPPQAPKTFLQRLRTITLETWPGSPSHFVTKSLVGLLLNSPIYRLEIKFRFSMKEFREAINEWQVTDFSAESVRELFMLDVWSYPEELVHVKTIFPHLTSLEIEYESDHIALDKSAIDGLRQGILGLSGTLERLSLTCYQLFTPAPKDAEPTLPDLGSMGVLKHLTTTFFWLFGTKDITRELERTDTLPPALETLRLFDHSGHESWKAEEVYDQALTKLEENCIHRLRNLKSVVFVLGTNYFDGNAPTLTAKFTKLFAQRGVEFRVITTEMSRGETFTSWANIDSVN</sequence>
<evidence type="ECO:0008006" key="4">
    <source>
        <dbReference type="Google" id="ProtNLM"/>
    </source>
</evidence>